<dbReference type="InterPro" id="IPR021131">
    <property type="entry name" value="Ribosomal_uL15/eL18"/>
</dbReference>
<reference evidence="11" key="1">
    <citation type="submission" date="2018-09" db="EMBL/GenBank/DDBJ databases">
        <title>Complete Genome Sequencing of Sulfolobus sp. JCM 16834.</title>
        <authorList>
            <person name="Kato S."/>
            <person name="Itoh T."/>
            <person name="Ohkuma M."/>
        </authorList>
    </citation>
    <scope>NUCLEOTIDE SEQUENCE [LARGE SCALE GENOMIC DNA]</scope>
    <source>
        <strain evidence="11">IC-007</strain>
    </source>
</reference>
<keyword evidence="2 5" id="KW-0689">Ribosomal protein</keyword>
<feature type="compositionally biased region" description="Basic residues" evidence="6">
    <location>
        <begin position="1"/>
        <end position="14"/>
    </location>
</feature>
<dbReference type="HAMAP" id="MF_01341">
    <property type="entry name" value="Ribosomal_uL15"/>
    <property type="match status" value="1"/>
</dbReference>
<dbReference type="GO" id="GO:0003735">
    <property type="term" value="F:structural constituent of ribosome"/>
    <property type="evidence" value="ECO:0007669"/>
    <property type="project" value="InterPro"/>
</dbReference>
<organism evidence="9 11">
    <name type="scientific">Sulfuracidifex tepidarius</name>
    <dbReference type="NCBI Taxonomy" id="1294262"/>
    <lineage>
        <taxon>Archaea</taxon>
        <taxon>Thermoproteota</taxon>
        <taxon>Thermoprotei</taxon>
        <taxon>Sulfolobales</taxon>
        <taxon>Sulfolobaceae</taxon>
        <taxon>Sulfuracidifex</taxon>
    </lineage>
</organism>
<comment type="similarity">
    <text evidence="1 5">Belongs to the universal ribosomal protein uL15 family.</text>
</comment>
<feature type="region of interest" description="Disordered" evidence="6">
    <location>
        <begin position="1"/>
        <end position="34"/>
    </location>
</feature>
<dbReference type="KEGG" id="step:IC006_1693"/>
<gene>
    <name evidence="5" type="primary">rpl15</name>
    <name evidence="8" type="ORF">IC006_1693</name>
    <name evidence="9" type="ORF">IC007_1671</name>
</gene>
<dbReference type="InterPro" id="IPR027386">
    <property type="entry name" value="Rbsml_uL15_N"/>
</dbReference>
<comment type="subunit">
    <text evidence="5">Part of the 50S ribosomal subunit.</text>
</comment>
<evidence type="ECO:0000313" key="8">
    <source>
        <dbReference type="EMBL" id="BBG24381.1"/>
    </source>
</evidence>
<dbReference type="Pfam" id="PF00828">
    <property type="entry name" value="Ribosomal_L27A"/>
    <property type="match status" value="1"/>
</dbReference>
<dbReference type="EMBL" id="AP018930">
    <property type="protein sequence ID" value="BBG27139.1"/>
    <property type="molecule type" value="Genomic_DNA"/>
</dbReference>
<keyword evidence="5" id="KW-0699">rRNA-binding</keyword>
<protein>
    <recommendedName>
        <fullName evidence="4 5">Large ribosomal subunit protein uL15</fullName>
    </recommendedName>
</protein>
<proteinExistence type="inferred from homology"/>
<name>A0A510E3S1_9CREN</name>
<dbReference type="RefSeq" id="WP_054844966.1">
    <property type="nucleotide sequence ID" value="NZ_AP018929.1"/>
</dbReference>
<evidence type="ECO:0000256" key="6">
    <source>
        <dbReference type="SAM" id="MobiDB-lite"/>
    </source>
</evidence>
<evidence type="ECO:0000259" key="7">
    <source>
        <dbReference type="Pfam" id="PF00828"/>
    </source>
</evidence>
<evidence type="ECO:0000256" key="1">
    <source>
        <dbReference type="ARBA" id="ARBA00007320"/>
    </source>
</evidence>
<dbReference type="InterPro" id="IPR036227">
    <property type="entry name" value="Ribosomal_uL15/eL18_sf"/>
</dbReference>
<dbReference type="PANTHER" id="PTHR11721:SF3">
    <property type="entry name" value="LARGE RIBOSOMAL SUBUNIT PROTEIN UL15"/>
    <property type="match status" value="1"/>
</dbReference>
<feature type="domain" description="Large ribosomal subunit protein uL15/eL18" evidence="7">
    <location>
        <begin position="71"/>
        <end position="139"/>
    </location>
</feature>
<dbReference type="Proteomes" id="UP000322983">
    <property type="component" value="Chromosome"/>
</dbReference>
<dbReference type="STRING" id="1294262.GCA_001316085_00329"/>
<dbReference type="InterPro" id="IPR030878">
    <property type="entry name" value="Ribosomal_uL15"/>
</dbReference>
<dbReference type="Gene3D" id="4.10.990.10">
    <property type="match status" value="1"/>
</dbReference>
<dbReference type="GO" id="GO:0022625">
    <property type="term" value="C:cytosolic large ribosomal subunit"/>
    <property type="evidence" value="ECO:0007669"/>
    <property type="project" value="TreeGrafter"/>
</dbReference>
<evidence type="ECO:0000256" key="2">
    <source>
        <dbReference type="ARBA" id="ARBA00022980"/>
    </source>
</evidence>
<reference evidence="9 10" key="2">
    <citation type="journal article" date="2020" name="Int. J. Syst. Evol. Microbiol.">
        <title>Sulfuracidifex tepidarius gen. nov., sp. nov. and transfer of Sulfolobus metallicus Huber and Stetter 1992 to the genus Sulfuracidifex as Sulfuracidifex metallicus comb. nov.</title>
        <authorList>
            <person name="Itoh T."/>
            <person name="Miura T."/>
            <person name="Sakai H.D."/>
            <person name="Kato S."/>
            <person name="Ohkuma M."/>
            <person name="Takashina T."/>
        </authorList>
    </citation>
    <scope>NUCLEOTIDE SEQUENCE</scope>
    <source>
        <strain evidence="8 10">IC-006</strain>
        <strain evidence="9">IC-007</strain>
    </source>
</reference>
<evidence type="ECO:0000256" key="5">
    <source>
        <dbReference type="HAMAP-Rule" id="MF_01341"/>
    </source>
</evidence>
<sequence>MTVRVSKKSRKLRGSRTMGWGLRGQHRDRGVEGGRQIGMSKDKWSWVVKYAKDWYGKHGFVNPTSVRINAITIRQLDEYVRNGKIKPVEKDGRKVVDLSSYGYDKLLGGGTLSQPLVIQVQMSSGKAKEKVEKIGGQVILGTTS</sequence>
<comment type="function">
    <text evidence="5">Binds to the 23S rRNA.</text>
</comment>
<accession>A0A510DVX2</accession>
<keyword evidence="3 5" id="KW-0687">Ribonucleoprotein</keyword>
<dbReference type="OrthoDB" id="9418at2157"/>
<keyword evidence="10" id="KW-1185">Reference proteome</keyword>
<dbReference type="Proteomes" id="UP000325030">
    <property type="component" value="Chromosome"/>
</dbReference>
<dbReference type="Gene3D" id="3.100.10.10">
    <property type="match status" value="1"/>
</dbReference>
<dbReference type="EMBL" id="AP018929">
    <property type="protein sequence ID" value="BBG24381.1"/>
    <property type="molecule type" value="Genomic_DNA"/>
</dbReference>
<accession>A0A510E3S1</accession>
<evidence type="ECO:0000313" key="11">
    <source>
        <dbReference type="Proteomes" id="UP000325030"/>
    </source>
</evidence>
<keyword evidence="5" id="KW-0694">RNA-binding</keyword>
<dbReference type="AlphaFoldDB" id="A0A510E3S1"/>
<dbReference type="PANTHER" id="PTHR11721">
    <property type="entry name" value="60S RIBOSOMAL PROTEIN L27A"/>
    <property type="match status" value="1"/>
</dbReference>
<dbReference type="GO" id="GO:0006412">
    <property type="term" value="P:translation"/>
    <property type="evidence" value="ECO:0007669"/>
    <property type="project" value="UniProtKB-UniRule"/>
</dbReference>
<dbReference type="GeneID" id="41718007"/>
<evidence type="ECO:0000256" key="4">
    <source>
        <dbReference type="ARBA" id="ARBA00035200"/>
    </source>
</evidence>
<evidence type="ECO:0000313" key="9">
    <source>
        <dbReference type="EMBL" id="BBG27139.1"/>
    </source>
</evidence>
<evidence type="ECO:0000256" key="3">
    <source>
        <dbReference type="ARBA" id="ARBA00023274"/>
    </source>
</evidence>
<dbReference type="SUPFAM" id="SSF52080">
    <property type="entry name" value="Ribosomal proteins L15p and L18e"/>
    <property type="match status" value="1"/>
</dbReference>
<dbReference type="GO" id="GO:0019843">
    <property type="term" value="F:rRNA binding"/>
    <property type="evidence" value="ECO:0007669"/>
    <property type="project" value="UniProtKB-UniRule"/>
</dbReference>
<evidence type="ECO:0000313" key="10">
    <source>
        <dbReference type="Proteomes" id="UP000322983"/>
    </source>
</evidence>